<reference evidence="1 2" key="1">
    <citation type="submission" date="2021-03" db="EMBL/GenBank/DDBJ databases">
        <title>Flavobacterium kribbensis sp. nov, an endophytic bacteria, isolated from soybean.</title>
        <authorList>
            <person name="Lee J."/>
            <person name="Seo J."/>
        </authorList>
    </citation>
    <scope>NUCLEOTIDE SEQUENCE [LARGE SCALE GENOMIC DNA]</scope>
    <source>
        <strain evidence="1 2">BB8</strain>
    </source>
</reference>
<evidence type="ECO:0000313" key="2">
    <source>
        <dbReference type="Proteomes" id="UP000663440"/>
    </source>
</evidence>
<name>A0ABX7QF49_9FLAO</name>
<dbReference type="RefSeq" id="WP_207296793.1">
    <property type="nucleotide sequence ID" value="NZ_CP071448.1"/>
</dbReference>
<dbReference type="Proteomes" id="UP000663440">
    <property type="component" value="Chromosome"/>
</dbReference>
<keyword evidence="2" id="KW-1185">Reference proteome</keyword>
<protein>
    <submittedName>
        <fullName evidence="1">Uncharacterized protein</fullName>
    </submittedName>
</protein>
<evidence type="ECO:0000313" key="1">
    <source>
        <dbReference type="EMBL" id="QSW89607.1"/>
    </source>
</evidence>
<gene>
    <name evidence="1" type="ORF">J0383_02030</name>
</gene>
<organism evidence="1 2">
    <name type="scientific">Flavobacterium endoglycinae</name>
    <dbReference type="NCBI Taxonomy" id="2816357"/>
    <lineage>
        <taxon>Bacteria</taxon>
        <taxon>Pseudomonadati</taxon>
        <taxon>Bacteroidota</taxon>
        <taxon>Flavobacteriia</taxon>
        <taxon>Flavobacteriales</taxon>
        <taxon>Flavobacteriaceae</taxon>
        <taxon>Flavobacterium</taxon>
    </lineage>
</organism>
<proteinExistence type="predicted"/>
<sequence length="403" mass="46906">MTQPYLLEWLDAMVTLNLNPRKNNFIELTQQQSKEIMEKAVLETQLIQSKMTIQVFSLTKEKQIKVLIGNYHSSLVNLWNSLMLIEKTNGPEQNSHRKVISTLMSCLDELLNFMESRFDQFLSQDSRMPGLYAASVKKKLKKKIGLLAGRPQFHSCSKTASEIVFSELYRFANSSKNEKITFRDVLYRKQLIKKLESLKLNHRENSLFNDLDEVLIHLNFNSPLYINYLTSLLSANINECESLKEKRERLLLYSKQLNQIYTNSTISLYKNYPDLRKLIHQWFEQELLFLEKEQQFAAEETSAVLKIESPSLSKPVVKDEDKVTCQLSTDQTALILRASQELNVLVSKSMNQLFKKIVPFLSTPSKSTLSYDSMRSKAYSIEERDKEIAIETLENIIKKIRNY</sequence>
<accession>A0ABX7QF49</accession>
<dbReference type="EMBL" id="CP071448">
    <property type="protein sequence ID" value="QSW89607.1"/>
    <property type="molecule type" value="Genomic_DNA"/>
</dbReference>